<keyword evidence="3 6" id="KW-1133">Transmembrane helix</keyword>
<keyword evidence="4 6" id="KW-0472">Membrane</keyword>
<dbReference type="InterPro" id="IPR027359">
    <property type="entry name" value="Volt_channel_dom_sf"/>
</dbReference>
<dbReference type="Gene3D" id="1.20.120.350">
    <property type="entry name" value="Voltage-gated potassium channels. Chain C"/>
    <property type="match status" value="1"/>
</dbReference>
<evidence type="ECO:0000259" key="7">
    <source>
        <dbReference type="Pfam" id="PF00520"/>
    </source>
</evidence>
<name>A0A7S0F8J8_9DINO</name>
<feature type="transmembrane region" description="Helical" evidence="6">
    <location>
        <begin position="148"/>
        <end position="170"/>
    </location>
</feature>
<dbReference type="InterPro" id="IPR005821">
    <property type="entry name" value="Ion_trans_dom"/>
</dbReference>
<keyword evidence="2 6" id="KW-0812">Transmembrane</keyword>
<proteinExistence type="predicted"/>
<feature type="region of interest" description="Disordered" evidence="5">
    <location>
        <begin position="1"/>
        <end position="48"/>
    </location>
</feature>
<feature type="region of interest" description="Disordered" evidence="5">
    <location>
        <begin position="63"/>
        <end position="103"/>
    </location>
</feature>
<evidence type="ECO:0000256" key="5">
    <source>
        <dbReference type="SAM" id="MobiDB-lite"/>
    </source>
</evidence>
<comment type="subcellular location">
    <subcellularLocation>
        <location evidence="1">Membrane</location>
        <topology evidence="1">Multi-pass membrane protein</topology>
    </subcellularLocation>
</comment>
<feature type="transmembrane region" description="Helical" evidence="6">
    <location>
        <begin position="212"/>
        <end position="235"/>
    </location>
</feature>
<evidence type="ECO:0000256" key="3">
    <source>
        <dbReference type="ARBA" id="ARBA00022989"/>
    </source>
</evidence>
<feature type="compositionally biased region" description="Polar residues" evidence="5">
    <location>
        <begin position="68"/>
        <end position="91"/>
    </location>
</feature>
<dbReference type="InterPro" id="IPR029787">
    <property type="entry name" value="Nucleotide_cyclase"/>
</dbReference>
<evidence type="ECO:0000256" key="6">
    <source>
        <dbReference type="SAM" id="Phobius"/>
    </source>
</evidence>
<dbReference type="Gene3D" id="3.30.70.1230">
    <property type="entry name" value="Nucleotide cyclase"/>
    <property type="match status" value="1"/>
</dbReference>
<evidence type="ECO:0000256" key="1">
    <source>
        <dbReference type="ARBA" id="ARBA00004141"/>
    </source>
</evidence>
<dbReference type="GO" id="GO:0005216">
    <property type="term" value="F:monoatomic ion channel activity"/>
    <property type="evidence" value="ECO:0007669"/>
    <property type="project" value="InterPro"/>
</dbReference>
<dbReference type="AlphaFoldDB" id="A0A7S0F8J8"/>
<dbReference type="PANTHER" id="PTHR43336">
    <property type="entry name" value="OXYGEN SENSOR HISTIDINE KINASE RESPONSE REGULATOR DEVS/DOSS"/>
    <property type="match status" value="1"/>
</dbReference>
<evidence type="ECO:0000256" key="2">
    <source>
        <dbReference type="ARBA" id="ARBA00022692"/>
    </source>
</evidence>
<reference evidence="8" key="1">
    <citation type="submission" date="2021-01" db="EMBL/GenBank/DDBJ databases">
        <authorList>
            <person name="Corre E."/>
            <person name="Pelletier E."/>
            <person name="Niang G."/>
            <person name="Scheremetjew M."/>
            <person name="Finn R."/>
            <person name="Kale V."/>
            <person name="Holt S."/>
            <person name="Cochrane G."/>
            <person name="Meng A."/>
            <person name="Brown T."/>
            <person name="Cohen L."/>
        </authorList>
    </citation>
    <scope>NUCLEOTIDE SEQUENCE</scope>
    <source>
        <strain evidence="8">Pbaha01</strain>
    </source>
</reference>
<organism evidence="8">
    <name type="scientific">Pyrodinium bahamense</name>
    <dbReference type="NCBI Taxonomy" id="73915"/>
    <lineage>
        <taxon>Eukaryota</taxon>
        <taxon>Sar</taxon>
        <taxon>Alveolata</taxon>
        <taxon>Dinophyceae</taxon>
        <taxon>Gonyaulacales</taxon>
        <taxon>Pyrocystaceae</taxon>
        <taxon>Pyrodinium</taxon>
    </lineage>
</organism>
<feature type="transmembrane region" description="Helical" evidence="6">
    <location>
        <begin position="185"/>
        <end position="205"/>
    </location>
</feature>
<accession>A0A7S0F8J8</accession>
<feature type="domain" description="Ion transport" evidence="7">
    <location>
        <begin position="182"/>
        <end position="278"/>
    </location>
</feature>
<evidence type="ECO:0000256" key="4">
    <source>
        <dbReference type="ARBA" id="ARBA00023136"/>
    </source>
</evidence>
<protein>
    <recommendedName>
        <fullName evidence="7">Ion transport domain-containing protein</fullName>
    </recommendedName>
</protein>
<dbReference type="Pfam" id="PF00520">
    <property type="entry name" value="Ion_trans"/>
    <property type="match status" value="1"/>
</dbReference>
<dbReference type="SUPFAM" id="SSF55073">
    <property type="entry name" value="Nucleotide cyclase"/>
    <property type="match status" value="1"/>
</dbReference>
<feature type="compositionally biased region" description="Basic and acidic residues" evidence="5">
    <location>
        <begin position="1"/>
        <end position="12"/>
    </location>
</feature>
<dbReference type="GO" id="GO:0016020">
    <property type="term" value="C:membrane"/>
    <property type="evidence" value="ECO:0007669"/>
    <property type="project" value="UniProtKB-SubCell"/>
</dbReference>
<evidence type="ECO:0000313" key="8">
    <source>
        <dbReference type="EMBL" id="CAD8345407.1"/>
    </source>
</evidence>
<dbReference type="EMBL" id="HBEG01002112">
    <property type="protein sequence ID" value="CAD8345407.1"/>
    <property type="molecule type" value="Transcribed_RNA"/>
</dbReference>
<dbReference type="PANTHER" id="PTHR43336:SF3">
    <property type="entry name" value="GUANYLATE CYCLASE DOMAIN-CONTAINING PROTEIN"/>
    <property type="match status" value="1"/>
</dbReference>
<sequence>MKVHPEPEEHHGHAVGRNTSVDEAKKQRSLKSSGRFSPKERMQLPELGELEMMGQWTLHGVEDEAKHTPSTASRGTSLARTTLASRSTRGGHQTLLAPPRRPSEDFMDVAGRRGVHFGDLPPASTGNSGLLSSGSSSRYLKARAQRRIGAFIDGRFMLVVSVAVTIYALVGDDVRLLCTNKPADVYFNAMAILCLIFFTVEIILASIGKPDYFLGFFFGLDLVATCSIVLDLTWISDEMTKAQETNGNEARSGRTARLGATVGRVVRVLRLMRIVKLYRAYFEKVTRKVGGGNVGKKGSSTISLPGEDTLEKDWDNEEELQQAEEAHDEVHHQSRVGKKLVSLTTRRVILLVLVMMLVLPHLSVDMSTVIASSAAWGADSVWQAFVHMEDNATSRPDYEDALLKYVYYHNWFRADAGKCSVALCPHDFLAHPFWIGMAGDRQDVLQSRAELARVHEEALGRWEQVARDSSLLYEVGNLPWEARSLLAAPWKRWCTFGGLDHLGVSLLTPEIEAVKYGVGCPSDLRPGERMRVHPQLITKAQYDNWHFAFFFDLRPFVRTEALFRLLTTGFICVTLCISTLFFSKDANALVLKPVERMVEKVRIIASDPLIAMNIADKEFELEEFQKYKHEKQKKSRLAWLQERWEALSKAVTPARKGKVEALETVILEKTIIKLGSLLALGFGEAGANILRHNMRGLDTSVVNAMIPGSRVDCIIGNARIRDFALATRVLKEKVMRFVNQIAEIVHGIVNEYQGAPNKNMGDTFLIIWRSAGLDDQLRTRLADMSIISFARILGCVHESPVLARYRKHPGFQQALGSQCRVNLSFGLHSGWAIEGGVGTEFKIDASYLSPNVSITASLEHATRIYDVNIVISEAVIQQCSQVLAQKCRLIDKVIIKGSLEPLELYVLDLDASMLNVVVHEVPIPWNTRQRFRARQLLEIEKREKWDENCSLIELFDCNAQVAAMRSRYTEEFLQVFKMGYRNYEEGEWETARRYLTKTLDMLGIRDGPSGELLRFMGSKYDFEAPATWGGVHKLEGHERVGGA</sequence>
<gene>
    <name evidence="8" type="ORF">PBAH0796_LOCUS1145</name>
</gene>